<dbReference type="VEuPathDB" id="TriTrypDB:BSAL_60995"/>
<dbReference type="Gene3D" id="1.10.510.10">
    <property type="entry name" value="Transferase(Phosphotransferase) domain 1"/>
    <property type="match status" value="1"/>
</dbReference>
<dbReference type="GO" id="GO:0004672">
    <property type="term" value="F:protein kinase activity"/>
    <property type="evidence" value="ECO:0007669"/>
    <property type="project" value="InterPro"/>
</dbReference>
<feature type="domain" description="Protein kinase" evidence="6">
    <location>
        <begin position="360"/>
        <end position="634"/>
    </location>
</feature>
<evidence type="ECO:0000313" key="8">
    <source>
        <dbReference type="Proteomes" id="UP000051952"/>
    </source>
</evidence>
<keyword evidence="8" id="KW-1185">Reference proteome</keyword>
<proteinExistence type="predicted"/>
<name>A0A0S4ILM2_BODSA</name>
<sequence>MPSIDLNDLPEDDMCPLCEVYVGHQGNAADRRNSWRAHLASNKHRRAQELADKRTTTSSSSSNGISRSNNTQSSSASAAAVLDWANLPEDDRCPICGELIIHHGNPASRRNSWNAHLESKKHRRAVEAITAAAARGDVDGTGVEGGFDWSHLPEDDKCPTCGVVVVHTNTPGSRFNSWKTHFQSNSHMRAVSAAAAKASHPVIQRPTRPRHQSDDDDDDRWTAPTHHSYSPPPPPATTTSLSDLRFNLRPDTTTTSTQGLGTQHFPSISTRSTTSTIGHRDPFTLSGGTGLSPAPSTTSRTSTVAHPAVWGGSAYTRHDDDYDNDHSTRGGRFTSSQAAAASPVHPPIVTRGQKQSHPSLFSPEDFSSGVSTPIMNVTFKHVIRTGHTLCKKRIPLDDFGEADVQRLRSVFAKIKGLSHPNIMRYYDCVDEDDASMHVYMEYAPCGTLSSLIRTLGNDVPLSTVRAWTRQLVEGVLCLHSSGVIHRAIRGDNIFVTADSVLKIAVNFNHGCVIGDGSIDEHDDRNCGLNGTESINSILFLAPEVINACPGRPYGPPSDIWSIGCTVVEMLTGRPPWPEYFNRDNAIFAVMTAQELPEQMPDPCDGVLLNFLVNCFEIVPARRLSAQQLLQHPFLKPAV</sequence>
<dbReference type="Pfam" id="PF00069">
    <property type="entry name" value="Pkinase"/>
    <property type="match status" value="1"/>
</dbReference>
<keyword evidence="3 7" id="KW-0418">Kinase</keyword>
<gene>
    <name evidence="7" type="ORF">BSAL_60995</name>
</gene>
<evidence type="ECO:0000256" key="1">
    <source>
        <dbReference type="ARBA" id="ARBA00022679"/>
    </source>
</evidence>
<evidence type="ECO:0000313" key="7">
    <source>
        <dbReference type="EMBL" id="CUF28004.1"/>
    </source>
</evidence>
<evidence type="ECO:0000259" key="6">
    <source>
        <dbReference type="PROSITE" id="PS50011"/>
    </source>
</evidence>
<dbReference type="OMA" id="EHCASST"/>
<dbReference type="PANTHER" id="PTHR48016:SF56">
    <property type="entry name" value="MAPKK KINASE"/>
    <property type="match status" value="1"/>
</dbReference>
<evidence type="ECO:0000256" key="4">
    <source>
        <dbReference type="ARBA" id="ARBA00022840"/>
    </source>
</evidence>
<accession>A0A0S4ILM2</accession>
<dbReference type="InterPro" id="IPR050538">
    <property type="entry name" value="MAP_kinase_kinase_kinase"/>
</dbReference>
<dbReference type="InterPro" id="IPR011009">
    <property type="entry name" value="Kinase-like_dom_sf"/>
</dbReference>
<keyword evidence="1" id="KW-0808">Transferase</keyword>
<evidence type="ECO:0000256" key="5">
    <source>
        <dbReference type="SAM" id="MobiDB-lite"/>
    </source>
</evidence>
<dbReference type="GO" id="GO:0005524">
    <property type="term" value="F:ATP binding"/>
    <property type="evidence" value="ECO:0007669"/>
    <property type="project" value="UniProtKB-KW"/>
</dbReference>
<feature type="compositionally biased region" description="Low complexity" evidence="5">
    <location>
        <begin position="252"/>
        <end position="277"/>
    </location>
</feature>
<dbReference type="SUPFAM" id="SSF56112">
    <property type="entry name" value="Protein kinase-like (PK-like)"/>
    <property type="match status" value="1"/>
</dbReference>
<organism evidence="7 8">
    <name type="scientific">Bodo saltans</name>
    <name type="common">Flagellated protozoan</name>
    <dbReference type="NCBI Taxonomy" id="75058"/>
    <lineage>
        <taxon>Eukaryota</taxon>
        <taxon>Discoba</taxon>
        <taxon>Euglenozoa</taxon>
        <taxon>Kinetoplastea</taxon>
        <taxon>Metakinetoplastina</taxon>
        <taxon>Eubodonida</taxon>
        <taxon>Bodonidae</taxon>
        <taxon>Bodo</taxon>
    </lineage>
</organism>
<dbReference type="AlphaFoldDB" id="A0A0S4ILM2"/>
<feature type="compositionally biased region" description="Low complexity" evidence="5">
    <location>
        <begin position="190"/>
        <end position="199"/>
    </location>
</feature>
<protein>
    <submittedName>
        <fullName evidence="7">Protein kinase, putative</fullName>
    </submittedName>
</protein>
<reference evidence="8" key="1">
    <citation type="submission" date="2015-09" db="EMBL/GenBank/DDBJ databases">
        <authorList>
            <consortium name="Pathogen Informatics"/>
        </authorList>
    </citation>
    <scope>NUCLEOTIDE SEQUENCE [LARGE SCALE GENOMIC DNA]</scope>
    <source>
        <strain evidence="8">Lake Konstanz</strain>
    </source>
</reference>
<dbReference type="PANTHER" id="PTHR48016">
    <property type="entry name" value="MAP KINASE KINASE KINASE SSK2-RELATED-RELATED"/>
    <property type="match status" value="1"/>
</dbReference>
<keyword evidence="2" id="KW-0547">Nucleotide-binding</keyword>
<evidence type="ECO:0000256" key="2">
    <source>
        <dbReference type="ARBA" id="ARBA00022741"/>
    </source>
</evidence>
<keyword evidence="4" id="KW-0067">ATP-binding</keyword>
<feature type="compositionally biased region" description="Low complexity" evidence="5">
    <location>
        <begin position="56"/>
        <end position="76"/>
    </location>
</feature>
<evidence type="ECO:0000256" key="3">
    <source>
        <dbReference type="ARBA" id="ARBA00022777"/>
    </source>
</evidence>
<dbReference type="InterPro" id="IPR000719">
    <property type="entry name" value="Prot_kinase_dom"/>
</dbReference>
<dbReference type="Proteomes" id="UP000051952">
    <property type="component" value="Unassembled WGS sequence"/>
</dbReference>
<dbReference type="PROSITE" id="PS50011">
    <property type="entry name" value="PROTEIN_KINASE_DOM"/>
    <property type="match status" value="1"/>
</dbReference>
<dbReference type="EMBL" id="CYKH01000284">
    <property type="protein sequence ID" value="CUF28004.1"/>
    <property type="molecule type" value="Genomic_DNA"/>
</dbReference>
<feature type="region of interest" description="Disordered" evidence="5">
    <location>
        <begin position="188"/>
        <end position="277"/>
    </location>
</feature>
<dbReference type="OrthoDB" id="1043025at2759"/>
<feature type="region of interest" description="Disordered" evidence="5">
    <location>
        <begin position="41"/>
        <end position="76"/>
    </location>
</feature>